<organism evidence="1 2">
    <name type="scientific">Kutzneria albida DSM 43870</name>
    <dbReference type="NCBI Taxonomy" id="1449976"/>
    <lineage>
        <taxon>Bacteria</taxon>
        <taxon>Bacillati</taxon>
        <taxon>Actinomycetota</taxon>
        <taxon>Actinomycetes</taxon>
        <taxon>Pseudonocardiales</taxon>
        <taxon>Pseudonocardiaceae</taxon>
        <taxon>Kutzneria</taxon>
    </lineage>
</organism>
<dbReference type="AlphaFoldDB" id="W5W0I4"/>
<dbReference type="EMBL" id="CP007155">
    <property type="protein sequence ID" value="AHH94066.1"/>
    <property type="molecule type" value="Genomic_DNA"/>
</dbReference>
<accession>W5W0I4</accession>
<dbReference type="RefSeq" id="WP_148309333.1">
    <property type="nucleotide sequence ID" value="NZ_CP007155.1"/>
</dbReference>
<evidence type="ECO:0000313" key="1">
    <source>
        <dbReference type="EMBL" id="AHH94066.1"/>
    </source>
</evidence>
<keyword evidence="2" id="KW-1185">Reference proteome</keyword>
<dbReference type="KEGG" id="kal:KALB_691"/>
<gene>
    <name evidence="1" type="ORF">KALB_691</name>
</gene>
<dbReference type="OrthoDB" id="3390113at2"/>
<dbReference type="Proteomes" id="UP000019225">
    <property type="component" value="Chromosome"/>
</dbReference>
<evidence type="ECO:0000313" key="2">
    <source>
        <dbReference type="Proteomes" id="UP000019225"/>
    </source>
</evidence>
<reference evidence="1 2" key="1">
    <citation type="journal article" date="2014" name="BMC Genomics">
        <title>Complete genome sequence of producer of the glycopeptide antibiotic Aculeximycin Kutzneria albida DSM 43870T, a representative of minor genus of Pseudonocardiaceae.</title>
        <authorList>
            <person name="Rebets Y."/>
            <person name="Tokovenko B."/>
            <person name="Lushchyk I."/>
            <person name="Ruckert C."/>
            <person name="Zaburannyi N."/>
            <person name="Bechthold A."/>
            <person name="Kalinowski J."/>
            <person name="Luzhetskyy A."/>
        </authorList>
    </citation>
    <scope>NUCLEOTIDE SEQUENCE [LARGE SCALE GENOMIC DNA]</scope>
    <source>
        <strain evidence="1">DSM 43870</strain>
    </source>
</reference>
<name>W5W0I4_9PSEU</name>
<proteinExistence type="predicted"/>
<dbReference type="HOGENOM" id="CLU_590283_0_0_11"/>
<protein>
    <submittedName>
        <fullName evidence="1">Uncharacterized protein</fullName>
    </submittedName>
</protein>
<sequence>MTEKAIEPTCEALVRSTTQGHFAPAKEIQLGHHWLLDWIDEFDIQSGQTAIERIALPGPLARLYELACNEKTAVRYTMPNKNAIIGGQGFDIGAQTGCPGFDCRSKIIDNELAQILHFFDYTIMEGPSAFECRKAIEELDSEESSLRFAMKLMSHIDTLLHARAIGLLNYTYFVRKPTGFCQDHFTIHAKEIGLDDFAERNVTKELARRIAREGSVEIKQASKEVWVYTINHPIFAGFSTPPMVSLRAKSAPPRYVAVEAILWLVSSAAVSDLATARTLGAPLVTIGPASLQSQFDKSNDSKLQEVALLLNLPFFSGLGAKDLIRLREEQSDNFTRFRASLIVAIKECIEKSGSAAPAEIAQSVRSEYIEPALADIARQDKAKSRSVLRKIASGVTIGGAITTFGAITSMPLLVAAGIAASATPLPQIYKYFEDKQAVELSDMYFLWQASRYAKH</sequence>
<dbReference type="STRING" id="1449976.KALB_691"/>